<dbReference type="AlphaFoldDB" id="A0A8J3D2A8"/>
<gene>
    <name evidence="1" type="ORF">GCM10008106_36910</name>
</gene>
<reference evidence="1" key="2">
    <citation type="submission" date="2020-09" db="EMBL/GenBank/DDBJ databases">
        <authorList>
            <person name="Sun Q."/>
            <person name="Kim S."/>
        </authorList>
    </citation>
    <scope>NUCLEOTIDE SEQUENCE</scope>
    <source>
        <strain evidence="1">KCTC 23224</strain>
    </source>
</reference>
<accession>A0A8J3D2A8</accession>
<sequence>MLQSLLVFFLFLGFSPEEEVNVNQTSLQDSIVSYKNITYPKRLEKPVLEAFSHFPELEDVKIDFQLIKNINGAVMQAQPNVLSLILDKKNERRYRIKITETLIFDDSKMPIEQVPHEALVGWIGHELGHVMDYLNRSSLNMVAFGIGYKFSKKKYIEAELVADSYAIAYGLGPQILFHKHYILDHDKFTDAYKDKLRDLYMSPRVISALMQALGQQAL</sequence>
<evidence type="ECO:0000313" key="2">
    <source>
        <dbReference type="Proteomes" id="UP000642809"/>
    </source>
</evidence>
<reference evidence="1" key="1">
    <citation type="journal article" date="2014" name="Int. J. Syst. Evol. Microbiol.">
        <title>Complete genome sequence of Corynebacterium casei LMG S-19264T (=DSM 44701T), isolated from a smear-ripened cheese.</title>
        <authorList>
            <consortium name="US DOE Joint Genome Institute (JGI-PGF)"/>
            <person name="Walter F."/>
            <person name="Albersmeier A."/>
            <person name="Kalinowski J."/>
            <person name="Ruckert C."/>
        </authorList>
    </citation>
    <scope>NUCLEOTIDE SEQUENCE</scope>
    <source>
        <strain evidence="1">KCTC 23224</strain>
    </source>
</reference>
<dbReference type="RefSeq" id="WP_189586511.1">
    <property type="nucleotide sequence ID" value="NZ_BMYF01000033.1"/>
</dbReference>
<comment type="caution">
    <text evidence="1">The sequence shown here is derived from an EMBL/GenBank/DDBJ whole genome shotgun (WGS) entry which is preliminary data.</text>
</comment>
<evidence type="ECO:0000313" key="1">
    <source>
        <dbReference type="EMBL" id="GHB52965.1"/>
    </source>
</evidence>
<dbReference type="Proteomes" id="UP000642809">
    <property type="component" value="Unassembled WGS sequence"/>
</dbReference>
<organism evidence="1 2">
    <name type="scientific">Mongoliitalea lutea</name>
    <dbReference type="NCBI Taxonomy" id="849756"/>
    <lineage>
        <taxon>Bacteria</taxon>
        <taxon>Pseudomonadati</taxon>
        <taxon>Bacteroidota</taxon>
        <taxon>Cytophagia</taxon>
        <taxon>Cytophagales</taxon>
        <taxon>Cyclobacteriaceae</taxon>
        <taxon>Mongoliitalea</taxon>
    </lineage>
</organism>
<name>A0A8J3D2A8_9BACT</name>
<keyword evidence="2" id="KW-1185">Reference proteome</keyword>
<protein>
    <submittedName>
        <fullName evidence="1">Uncharacterized protein</fullName>
    </submittedName>
</protein>
<dbReference type="EMBL" id="BMYF01000033">
    <property type="protein sequence ID" value="GHB52965.1"/>
    <property type="molecule type" value="Genomic_DNA"/>
</dbReference>
<proteinExistence type="predicted"/>